<dbReference type="AlphaFoldDB" id="A0A1C1YTQ6"/>
<sequence length="136" mass="15544">MPSEYEWPPLEPVQTGIRGRCPRCGQGHLFQGFLTLRPKCEVCGLDYSFADPADGPAFFIMLFACIPSTIFALWLQINYEPAWWVHFLTTVPLMLLTCIPPLRPVKGWLVASQYFHKAQEGRIDYDWKEPRAPDAG</sequence>
<keyword evidence="3" id="KW-1185">Reference proteome</keyword>
<gene>
    <name evidence="2" type="ORF">AWJ14_06850</name>
</gene>
<protein>
    <recommendedName>
        <fullName evidence="4">Zinc-finger protein</fullName>
    </recommendedName>
</protein>
<keyword evidence="1" id="KW-1133">Transmembrane helix</keyword>
<dbReference type="InterPro" id="IPR009325">
    <property type="entry name" value="DUF983"/>
</dbReference>
<keyword evidence="1" id="KW-0812">Transmembrane</keyword>
<evidence type="ECO:0000313" key="2">
    <source>
        <dbReference type="EMBL" id="OCW56875.1"/>
    </source>
</evidence>
<evidence type="ECO:0000256" key="1">
    <source>
        <dbReference type="SAM" id="Phobius"/>
    </source>
</evidence>
<dbReference type="OrthoDB" id="9799456at2"/>
<dbReference type="STRING" id="1480615.AWJ14_06850"/>
<organism evidence="2 3">
    <name type="scientific">Hoeflea olei</name>
    <dbReference type="NCBI Taxonomy" id="1480615"/>
    <lineage>
        <taxon>Bacteria</taxon>
        <taxon>Pseudomonadati</taxon>
        <taxon>Pseudomonadota</taxon>
        <taxon>Alphaproteobacteria</taxon>
        <taxon>Hyphomicrobiales</taxon>
        <taxon>Rhizobiaceae</taxon>
        <taxon>Hoeflea</taxon>
    </lineage>
</organism>
<evidence type="ECO:0000313" key="3">
    <source>
        <dbReference type="Proteomes" id="UP000094795"/>
    </source>
</evidence>
<dbReference type="Pfam" id="PF06170">
    <property type="entry name" value="DUF983"/>
    <property type="match status" value="1"/>
</dbReference>
<keyword evidence="1" id="KW-0472">Membrane</keyword>
<feature type="transmembrane region" description="Helical" evidence="1">
    <location>
        <begin position="83"/>
        <end position="102"/>
    </location>
</feature>
<dbReference type="EMBL" id="LQZT01000023">
    <property type="protein sequence ID" value="OCW56875.1"/>
    <property type="molecule type" value="Genomic_DNA"/>
</dbReference>
<dbReference type="Proteomes" id="UP000094795">
    <property type="component" value="Unassembled WGS sequence"/>
</dbReference>
<accession>A0A1C1YTQ6</accession>
<dbReference type="RefSeq" id="WP_066179869.1">
    <property type="nucleotide sequence ID" value="NZ_LQZT01000023.1"/>
</dbReference>
<comment type="caution">
    <text evidence="2">The sequence shown here is derived from an EMBL/GenBank/DDBJ whole genome shotgun (WGS) entry which is preliminary data.</text>
</comment>
<feature type="transmembrane region" description="Helical" evidence="1">
    <location>
        <begin position="57"/>
        <end position="77"/>
    </location>
</feature>
<proteinExistence type="predicted"/>
<evidence type="ECO:0008006" key="4">
    <source>
        <dbReference type="Google" id="ProtNLM"/>
    </source>
</evidence>
<name>A0A1C1YTQ6_9HYPH</name>
<reference evidence="2 3" key="1">
    <citation type="submission" date="2015-12" db="EMBL/GenBank/DDBJ databases">
        <authorList>
            <person name="Shamseldin A."/>
            <person name="Moawad H."/>
            <person name="Abd El-Rahim W.M."/>
            <person name="Sadowsky M.J."/>
        </authorList>
    </citation>
    <scope>NUCLEOTIDE SEQUENCE [LARGE SCALE GENOMIC DNA]</scope>
    <source>
        <strain evidence="2 3">JC234</strain>
    </source>
</reference>